<sequence>MLKQIIFFIALVAFANCQLGGQQTVPVTSEVIDAVKWATSQLSQFTLSSGEHTVLNIRDVTVQIVAGSIYRFTVDVSVEGVSYSCRVAVAVQPWTGMKFLVPSELPKCTQN</sequence>
<evidence type="ECO:0000256" key="1">
    <source>
        <dbReference type="SAM" id="SignalP"/>
    </source>
</evidence>
<dbReference type="OrthoDB" id="6357437at2759"/>
<dbReference type="AlphaFoldDB" id="A0A813PPJ4"/>
<evidence type="ECO:0000313" key="3">
    <source>
        <dbReference type="EMBL" id="CAF0756437.1"/>
    </source>
</evidence>
<dbReference type="Pfam" id="PF00031">
    <property type="entry name" value="Cystatin"/>
    <property type="match status" value="1"/>
</dbReference>
<name>A0A813PPJ4_9BILA</name>
<dbReference type="InterPro" id="IPR046350">
    <property type="entry name" value="Cystatin_sf"/>
</dbReference>
<gene>
    <name evidence="3" type="ORF">OXX778_LOCUS4195</name>
</gene>
<feature type="chain" id="PRO_5032394270" description="Cystatin domain-containing protein" evidence="1">
    <location>
        <begin position="18"/>
        <end position="111"/>
    </location>
</feature>
<keyword evidence="1" id="KW-0732">Signal</keyword>
<dbReference type="PROSITE" id="PS00287">
    <property type="entry name" value="CYSTATIN"/>
    <property type="match status" value="1"/>
</dbReference>
<proteinExistence type="predicted"/>
<protein>
    <recommendedName>
        <fullName evidence="2">Cystatin domain-containing protein</fullName>
    </recommendedName>
</protein>
<keyword evidence="4" id="KW-1185">Reference proteome</keyword>
<dbReference type="InterPro" id="IPR000010">
    <property type="entry name" value="Cystatin_dom"/>
</dbReference>
<feature type="signal peptide" evidence="1">
    <location>
        <begin position="1"/>
        <end position="17"/>
    </location>
</feature>
<dbReference type="SUPFAM" id="SSF54403">
    <property type="entry name" value="Cystatin/monellin"/>
    <property type="match status" value="1"/>
</dbReference>
<dbReference type="EMBL" id="CAJNOC010000402">
    <property type="protein sequence ID" value="CAF0756437.1"/>
    <property type="molecule type" value="Genomic_DNA"/>
</dbReference>
<dbReference type="Gene3D" id="3.10.450.10">
    <property type="match status" value="1"/>
</dbReference>
<evidence type="ECO:0000313" key="4">
    <source>
        <dbReference type="Proteomes" id="UP000663879"/>
    </source>
</evidence>
<dbReference type="InterPro" id="IPR018073">
    <property type="entry name" value="Prot_inh_cystat_CS"/>
</dbReference>
<dbReference type="GO" id="GO:0004869">
    <property type="term" value="F:cysteine-type endopeptidase inhibitor activity"/>
    <property type="evidence" value="ECO:0007669"/>
    <property type="project" value="InterPro"/>
</dbReference>
<feature type="domain" description="Cystatin" evidence="2">
    <location>
        <begin position="21"/>
        <end position="79"/>
    </location>
</feature>
<evidence type="ECO:0000259" key="2">
    <source>
        <dbReference type="Pfam" id="PF00031"/>
    </source>
</evidence>
<comment type="caution">
    <text evidence="3">The sequence shown here is derived from an EMBL/GenBank/DDBJ whole genome shotgun (WGS) entry which is preliminary data.</text>
</comment>
<organism evidence="3 4">
    <name type="scientific">Brachionus calyciflorus</name>
    <dbReference type="NCBI Taxonomy" id="104777"/>
    <lineage>
        <taxon>Eukaryota</taxon>
        <taxon>Metazoa</taxon>
        <taxon>Spiralia</taxon>
        <taxon>Gnathifera</taxon>
        <taxon>Rotifera</taxon>
        <taxon>Eurotatoria</taxon>
        <taxon>Monogononta</taxon>
        <taxon>Pseudotrocha</taxon>
        <taxon>Ploima</taxon>
        <taxon>Brachionidae</taxon>
        <taxon>Brachionus</taxon>
    </lineage>
</organism>
<dbReference type="Proteomes" id="UP000663879">
    <property type="component" value="Unassembled WGS sequence"/>
</dbReference>
<accession>A0A813PPJ4</accession>
<reference evidence="3" key="1">
    <citation type="submission" date="2021-02" db="EMBL/GenBank/DDBJ databases">
        <authorList>
            <person name="Nowell W R."/>
        </authorList>
    </citation>
    <scope>NUCLEOTIDE SEQUENCE</scope>
    <source>
        <strain evidence="3">Ploen Becks lab</strain>
    </source>
</reference>